<dbReference type="InterPro" id="IPR027477">
    <property type="entry name" value="Succ_DH/fumarate_Rdtase_cat_sf"/>
</dbReference>
<comment type="catalytic activity">
    <reaction evidence="5">
        <text>a 3-oxosteroid + A = a 3-oxo-Delta(1)-steroid + AH2</text>
        <dbReference type="Rhea" id="RHEA:13329"/>
        <dbReference type="ChEBI" id="CHEBI:13193"/>
        <dbReference type="ChEBI" id="CHEBI:17499"/>
        <dbReference type="ChEBI" id="CHEBI:20156"/>
        <dbReference type="ChEBI" id="CHEBI:47788"/>
        <dbReference type="EC" id="1.3.99.4"/>
    </reaction>
</comment>
<dbReference type="InterPro" id="IPR050315">
    <property type="entry name" value="FAD-oxidoreductase_2"/>
</dbReference>
<comment type="similarity">
    <text evidence="6">Belongs to the FAD-dependent oxidoreductase 2 family. 3-oxosteroid dehydrogenase subfamily.</text>
</comment>
<evidence type="ECO:0000256" key="1">
    <source>
        <dbReference type="ARBA" id="ARBA00001974"/>
    </source>
</evidence>
<dbReference type="OrthoDB" id="9813348at2"/>
<reference evidence="10 11" key="1">
    <citation type="journal article" date="2012" name="J. Bacteriol.">
        <title>Genome Sequence of n-Alkane-Degrading Hydrocarboniphaga effusa Strain AP103T (ATCC BAA-332T).</title>
        <authorList>
            <person name="Chang H.K."/>
            <person name="Zylstra G.J."/>
            <person name="Chae J.C."/>
        </authorList>
    </citation>
    <scope>NUCLEOTIDE SEQUENCE [LARGE SCALE GENOMIC DNA]</scope>
    <source>
        <strain evidence="10 11">AP103</strain>
    </source>
</reference>
<dbReference type="RefSeq" id="WP_007187214.1">
    <property type="nucleotide sequence ID" value="NZ_AKGD01000004.1"/>
</dbReference>
<evidence type="ECO:0000256" key="4">
    <source>
        <dbReference type="ARBA" id="ARBA00023002"/>
    </source>
</evidence>
<dbReference type="InterPro" id="IPR003953">
    <property type="entry name" value="FAD-dep_OxRdtase_2_FAD-bd"/>
</dbReference>
<evidence type="ECO:0000256" key="6">
    <source>
        <dbReference type="ARBA" id="ARBA00061147"/>
    </source>
</evidence>
<dbReference type="Gene3D" id="3.50.50.60">
    <property type="entry name" value="FAD/NAD(P)-binding domain"/>
    <property type="match status" value="2"/>
</dbReference>
<gene>
    <name evidence="10" type="ORF">WQQ_42790</name>
</gene>
<evidence type="ECO:0000259" key="9">
    <source>
        <dbReference type="Pfam" id="PF00890"/>
    </source>
</evidence>
<dbReference type="SUPFAM" id="SSF51905">
    <property type="entry name" value="FAD/NAD(P)-binding domain"/>
    <property type="match status" value="1"/>
</dbReference>
<proteinExistence type="inferred from homology"/>
<comment type="caution">
    <text evidence="10">The sequence shown here is derived from an EMBL/GenBank/DDBJ whole genome shotgun (WGS) entry which is preliminary data.</text>
</comment>
<evidence type="ECO:0000256" key="5">
    <source>
        <dbReference type="ARBA" id="ARBA00051951"/>
    </source>
</evidence>
<dbReference type="Gene3D" id="3.90.700.10">
    <property type="entry name" value="Succinate dehydrogenase/fumarate reductase flavoprotein, catalytic domain"/>
    <property type="match status" value="1"/>
</dbReference>
<feature type="domain" description="FAD-dependent oxidoreductase 2 FAD-binding" evidence="9">
    <location>
        <begin position="14"/>
        <end position="552"/>
    </location>
</feature>
<dbReference type="PANTHER" id="PTHR43400:SF10">
    <property type="entry name" value="3-OXOSTEROID 1-DEHYDROGENASE"/>
    <property type="match status" value="1"/>
</dbReference>
<dbReference type="GO" id="GO:0047571">
    <property type="term" value="F:3-oxosteroid 1-dehydrogenase activity"/>
    <property type="evidence" value="ECO:0007669"/>
    <property type="project" value="UniProtKB-EC"/>
</dbReference>
<name>I7Z7R4_9GAMM</name>
<comment type="cofactor">
    <cofactor evidence="1">
        <name>FAD</name>
        <dbReference type="ChEBI" id="CHEBI:57692"/>
    </cofactor>
</comment>
<evidence type="ECO:0000256" key="2">
    <source>
        <dbReference type="ARBA" id="ARBA00022630"/>
    </source>
</evidence>
<keyword evidence="4" id="KW-0560">Oxidoreductase</keyword>
<dbReference type="AlphaFoldDB" id="I7Z7R4"/>
<evidence type="ECO:0000256" key="3">
    <source>
        <dbReference type="ARBA" id="ARBA00022827"/>
    </source>
</evidence>
<accession>I7Z7R4</accession>
<dbReference type="Pfam" id="PF00890">
    <property type="entry name" value="FAD_binding_2"/>
    <property type="match status" value="1"/>
</dbReference>
<evidence type="ECO:0000313" key="10">
    <source>
        <dbReference type="EMBL" id="EIT67844.1"/>
    </source>
</evidence>
<organism evidence="10 11">
    <name type="scientific">Hydrocarboniphaga effusa AP103</name>
    <dbReference type="NCBI Taxonomy" id="1172194"/>
    <lineage>
        <taxon>Bacteria</taxon>
        <taxon>Pseudomonadati</taxon>
        <taxon>Pseudomonadota</taxon>
        <taxon>Gammaproteobacteria</taxon>
        <taxon>Nevskiales</taxon>
        <taxon>Nevskiaceae</taxon>
        <taxon>Hydrocarboniphaga</taxon>
    </lineage>
</organism>
<evidence type="ECO:0000256" key="8">
    <source>
        <dbReference type="ARBA" id="ARBA00069709"/>
    </source>
</evidence>
<dbReference type="STRING" id="1172194.WQQ_42790"/>
<dbReference type="EMBL" id="AKGD01000004">
    <property type="protein sequence ID" value="EIT67844.1"/>
    <property type="molecule type" value="Genomic_DNA"/>
</dbReference>
<dbReference type="SUPFAM" id="SSF56425">
    <property type="entry name" value="Succinate dehydrogenase/fumarate reductase flavoprotein, catalytic domain"/>
    <property type="match status" value="1"/>
</dbReference>
<dbReference type="EC" id="1.3.99.4" evidence="7"/>
<dbReference type="Proteomes" id="UP000003704">
    <property type="component" value="Unassembled WGS sequence"/>
</dbReference>
<dbReference type="GO" id="GO:0008202">
    <property type="term" value="P:steroid metabolic process"/>
    <property type="evidence" value="ECO:0007669"/>
    <property type="project" value="UniProtKB-ARBA"/>
</dbReference>
<keyword evidence="3" id="KW-0274">FAD</keyword>
<dbReference type="PANTHER" id="PTHR43400">
    <property type="entry name" value="FUMARATE REDUCTASE"/>
    <property type="match status" value="1"/>
</dbReference>
<evidence type="ECO:0000313" key="11">
    <source>
        <dbReference type="Proteomes" id="UP000003704"/>
    </source>
</evidence>
<dbReference type="InterPro" id="IPR036188">
    <property type="entry name" value="FAD/NAD-bd_sf"/>
</dbReference>
<dbReference type="PRINTS" id="PR00411">
    <property type="entry name" value="PNDRDTASEI"/>
</dbReference>
<dbReference type="PATRIC" id="fig|1172194.4.peg.4145"/>
<keyword evidence="11" id="KW-1185">Reference proteome</keyword>
<dbReference type="FunFam" id="3.50.50.60:FF:000208">
    <property type="entry name" value="3-ketosteroid dehydrogenase"/>
    <property type="match status" value="1"/>
</dbReference>
<protein>
    <recommendedName>
        <fullName evidence="8">3-oxosteroid 1-dehydrogenase</fullName>
        <ecNumber evidence="7">1.3.99.4</ecNumber>
    </recommendedName>
</protein>
<evidence type="ECO:0000256" key="7">
    <source>
        <dbReference type="ARBA" id="ARBA00066536"/>
    </source>
</evidence>
<keyword evidence="2" id="KW-0285">Flavoprotein</keyword>
<sequence>MADASGNNWDEEYDVIVVGSGAGGMTAALSAQSLGLSAIVLEKSDQYGGTSAVSGGGIWIPCNEQMKAHGGRDSFEEAHVYLTSLIGDSVAPERIEAYLRKAPEMVRFLQERHGVEFRCVPKYPDYYPDKPGGKDGYRSLEPVPFDASRLGDEFFNQREAFKGTQLMGRIGMDQIQAHVLFTRAKGWLWLTLRMMLGYALDLGWRRKTHRDRRQVLGQSLVAQLRYAMIQRNVPLRLSTGLESLIESDGRVQGVLATQTGGRKLRIGARRGVVLACGGFESNQQMREEYLPNPTQVQWTAAPPINHGDGIRAGKALGAKLDFMSRTWGSPTVHVPGAAQQTTLFIERSLPGCVMVNRQGKRFVNEAASYPDVVDAMYAEHARSGGAVPCWIVFDANFRHKYPMGPLLPGQIAPDSKLPREWQDRVYYRAETLDALAAKIGVDAAGLRDTVRVMGAYAKTGVDLDFGKGKLSIERYYSDPKVEPNSCLGPIEKPPFYALRLDAGEIGTKGGLLTDERARVLREDGNVIAGLYAIGNCSSAVMGPTYAGAGSTLGPAMTFGYVAAGDMAKAAAGQSAQMPA</sequence>